<dbReference type="InterPro" id="IPR007167">
    <property type="entry name" value="Fe-transptr_FeoA-like"/>
</dbReference>
<name>A0A7V3KNN5_UNCW3</name>
<sequence>MSLDEARIDDVVVVKSINAGQRALRRLMSLGINIGDRVRVLHFGPFKGAILVEDLDSGVKVALGRGLARKIIVEHAKYN</sequence>
<evidence type="ECO:0000256" key="1">
    <source>
        <dbReference type="ARBA" id="ARBA00023004"/>
    </source>
</evidence>
<dbReference type="SUPFAM" id="SSF50037">
    <property type="entry name" value="C-terminal domain of transcriptional repressors"/>
    <property type="match status" value="1"/>
</dbReference>
<feature type="domain" description="Ferrous iron transporter FeoA-like" evidence="2">
    <location>
        <begin position="1"/>
        <end position="75"/>
    </location>
</feature>
<dbReference type="Pfam" id="PF04023">
    <property type="entry name" value="FeoA"/>
    <property type="match status" value="1"/>
</dbReference>
<dbReference type="GO" id="GO:0046914">
    <property type="term" value="F:transition metal ion binding"/>
    <property type="evidence" value="ECO:0007669"/>
    <property type="project" value="InterPro"/>
</dbReference>
<evidence type="ECO:0000313" key="3">
    <source>
        <dbReference type="EMBL" id="HGB36049.1"/>
    </source>
</evidence>
<dbReference type="InterPro" id="IPR038157">
    <property type="entry name" value="FeoA_core_dom"/>
</dbReference>
<proteinExistence type="predicted"/>
<dbReference type="PANTHER" id="PTHR43151:SF2">
    <property type="entry name" value="FE(2+) TRANSPORT PROTEIN A-RELATED"/>
    <property type="match status" value="1"/>
</dbReference>
<comment type="caution">
    <text evidence="3">The sequence shown here is derived from an EMBL/GenBank/DDBJ whole genome shotgun (WGS) entry which is preliminary data.</text>
</comment>
<dbReference type="InterPro" id="IPR053184">
    <property type="entry name" value="FeoA-like"/>
</dbReference>
<dbReference type="EMBL" id="DTGD01000148">
    <property type="protein sequence ID" value="HGB36049.1"/>
    <property type="molecule type" value="Genomic_DNA"/>
</dbReference>
<organism evidence="3">
    <name type="scientific">candidate division WOR-3 bacterium</name>
    <dbReference type="NCBI Taxonomy" id="2052148"/>
    <lineage>
        <taxon>Bacteria</taxon>
        <taxon>Bacteria division WOR-3</taxon>
    </lineage>
</organism>
<reference evidence="3" key="1">
    <citation type="journal article" date="2020" name="mSystems">
        <title>Genome- and Community-Level Interaction Insights into Carbon Utilization and Element Cycling Functions of Hydrothermarchaeota in Hydrothermal Sediment.</title>
        <authorList>
            <person name="Zhou Z."/>
            <person name="Liu Y."/>
            <person name="Xu W."/>
            <person name="Pan J."/>
            <person name="Luo Z.H."/>
            <person name="Li M."/>
        </authorList>
    </citation>
    <scope>NUCLEOTIDE SEQUENCE [LARGE SCALE GENOMIC DNA]</scope>
    <source>
        <strain evidence="3">SpSt-754</strain>
    </source>
</reference>
<dbReference type="AlphaFoldDB" id="A0A7V3KNN5"/>
<accession>A0A7V3KNN5</accession>
<dbReference type="SMART" id="SM00899">
    <property type="entry name" value="FeoA"/>
    <property type="match status" value="1"/>
</dbReference>
<keyword evidence="1" id="KW-0408">Iron</keyword>
<evidence type="ECO:0000259" key="2">
    <source>
        <dbReference type="SMART" id="SM00899"/>
    </source>
</evidence>
<dbReference type="Gene3D" id="2.30.30.90">
    <property type="match status" value="1"/>
</dbReference>
<dbReference type="PANTHER" id="PTHR43151">
    <property type="entry name" value="FEOA FAMILY PROTEIN"/>
    <property type="match status" value="1"/>
</dbReference>
<dbReference type="InterPro" id="IPR008988">
    <property type="entry name" value="Transcriptional_repressor_C"/>
</dbReference>
<protein>
    <submittedName>
        <fullName evidence="3">Ferrous iron transport protein A</fullName>
    </submittedName>
</protein>
<gene>
    <name evidence="3" type="ORF">ENV38_04015</name>
</gene>